<feature type="transmembrane region" description="Helical" evidence="2">
    <location>
        <begin position="417"/>
        <end position="441"/>
    </location>
</feature>
<evidence type="ECO:0000259" key="4">
    <source>
        <dbReference type="PROSITE" id="PS50835"/>
    </source>
</evidence>
<gene>
    <name evidence="6" type="primary">LOC120055083</name>
</gene>
<dbReference type="GeneID" id="120055083"/>
<dbReference type="InterPro" id="IPR007110">
    <property type="entry name" value="Ig-like_dom"/>
</dbReference>
<accession>A0A8U1BQW1</accession>
<dbReference type="GO" id="GO:0098640">
    <property type="term" value="F:integrin binding involved in cell-matrix adhesion"/>
    <property type="evidence" value="ECO:0007669"/>
    <property type="project" value="InterPro"/>
</dbReference>
<dbReference type="Proteomes" id="UP000808372">
    <property type="component" value="Chromosome 10"/>
</dbReference>
<dbReference type="SMART" id="SM00409">
    <property type="entry name" value="IG"/>
    <property type="match status" value="1"/>
</dbReference>
<feature type="compositionally biased region" description="Polar residues" evidence="1">
    <location>
        <begin position="241"/>
        <end position="259"/>
    </location>
</feature>
<dbReference type="GO" id="GO:0007229">
    <property type="term" value="P:integrin-mediated signaling pathway"/>
    <property type="evidence" value="ECO:0007669"/>
    <property type="project" value="InterPro"/>
</dbReference>
<feature type="region of interest" description="Disordered" evidence="1">
    <location>
        <begin position="213"/>
        <end position="414"/>
    </location>
</feature>
<dbReference type="Pfam" id="PF13927">
    <property type="entry name" value="Ig_3"/>
    <property type="match status" value="1"/>
</dbReference>
<dbReference type="InterPro" id="IPR003599">
    <property type="entry name" value="Ig_sub"/>
</dbReference>
<feature type="domain" description="Ig-like" evidence="4">
    <location>
        <begin position="21"/>
        <end position="94"/>
    </location>
</feature>
<dbReference type="GO" id="GO:2000403">
    <property type="term" value="P:positive regulation of lymphocyte migration"/>
    <property type="evidence" value="ECO:0007669"/>
    <property type="project" value="InterPro"/>
</dbReference>
<dbReference type="PANTHER" id="PTHR14162:SF1">
    <property type="entry name" value="MUCOSAL ADDRESSIN CELL ADHESION MOLECULE 1"/>
    <property type="match status" value="1"/>
</dbReference>
<evidence type="ECO:0000256" key="2">
    <source>
        <dbReference type="SAM" id="Phobius"/>
    </source>
</evidence>
<dbReference type="GO" id="GO:0050901">
    <property type="term" value="P:leukocyte tethering or rolling"/>
    <property type="evidence" value="ECO:0007669"/>
    <property type="project" value="TreeGrafter"/>
</dbReference>
<dbReference type="PROSITE" id="PS50835">
    <property type="entry name" value="IG_LIKE"/>
    <property type="match status" value="1"/>
</dbReference>
<dbReference type="GO" id="GO:0034113">
    <property type="term" value="P:heterotypic cell-cell adhesion"/>
    <property type="evidence" value="ECO:0007669"/>
    <property type="project" value="TreeGrafter"/>
</dbReference>
<evidence type="ECO:0000313" key="6">
    <source>
        <dbReference type="RefSeq" id="XP_038858896.1"/>
    </source>
</evidence>
<dbReference type="AlphaFoldDB" id="A0A8U1BQW1"/>
<feature type="signal peptide" evidence="3">
    <location>
        <begin position="1"/>
        <end position="24"/>
    </location>
</feature>
<keyword evidence="2" id="KW-0812">Transmembrane</keyword>
<dbReference type="PANTHER" id="PTHR14162">
    <property type="entry name" value="MUCOSAL ADDRESSIN CELL ADHESION MOLECULE-1"/>
    <property type="match status" value="1"/>
</dbReference>
<organism evidence="5 6">
    <name type="scientific">Salvelinus namaycush</name>
    <name type="common">Lake trout</name>
    <name type="synonym">Salmo namaycush</name>
    <dbReference type="NCBI Taxonomy" id="8040"/>
    <lineage>
        <taxon>Eukaryota</taxon>
        <taxon>Metazoa</taxon>
        <taxon>Chordata</taxon>
        <taxon>Craniata</taxon>
        <taxon>Vertebrata</taxon>
        <taxon>Euteleostomi</taxon>
        <taxon>Actinopterygii</taxon>
        <taxon>Neopterygii</taxon>
        <taxon>Teleostei</taxon>
        <taxon>Protacanthopterygii</taxon>
        <taxon>Salmoniformes</taxon>
        <taxon>Salmonidae</taxon>
        <taxon>Salmoninae</taxon>
        <taxon>Salvelinus</taxon>
    </lineage>
</organism>
<keyword evidence="3" id="KW-0732">Signal</keyword>
<proteinExistence type="predicted"/>
<dbReference type="Gene3D" id="2.60.40.10">
    <property type="entry name" value="Immunoglobulins"/>
    <property type="match status" value="1"/>
</dbReference>
<feature type="compositionally biased region" description="Polar residues" evidence="1">
    <location>
        <begin position="381"/>
        <end position="399"/>
    </location>
</feature>
<protein>
    <submittedName>
        <fullName evidence="6">Uncharacterized protein LOC120055083 isoform X1</fullName>
    </submittedName>
</protein>
<keyword evidence="2" id="KW-1133">Transmembrane helix</keyword>
<evidence type="ECO:0000313" key="5">
    <source>
        <dbReference type="Proteomes" id="UP000808372"/>
    </source>
</evidence>
<dbReference type="InterPro" id="IPR013783">
    <property type="entry name" value="Ig-like_fold"/>
</dbReference>
<dbReference type="RefSeq" id="XP_038858896.1">
    <property type="nucleotide sequence ID" value="XM_039002968.1"/>
</dbReference>
<dbReference type="KEGG" id="snh:120055083"/>
<feature type="chain" id="PRO_5036454170" evidence="3">
    <location>
        <begin position="25"/>
        <end position="460"/>
    </location>
</feature>
<feature type="compositionally biased region" description="Polar residues" evidence="1">
    <location>
        <begin position="311"/>
        <end position="329"/>
    </location>
</feature>
<sequence>MEYLQSYHCLLCYLLLALRDPALCAKEITVSPAKPLVKVGDAVTLICETTCPQGRPRWMELDESDVPQNTTKNRSYLHIAAVHPNHEGKYTCTAVKCRKQKKETIQLRVYSFPVPVLSTVPENPVSGQPFKVKCTLTKVYHRDDDNVEMRLFHLDKLETEHSKNCDGDRFCDHTWSSRNQMGTSKTDYQCETNLTIGPNSFTEKARLTIHFQVKPTEAPMSEPVNKEGEGQGDAGDDYNIPRSTATSPEQMETQTSKPVSTEGKGQGDAGDDYNIPRSTATSPEQMETQTSKPVSTEGKGQGDAGDDYNDPRSTATSSEQMETQTSEPVSTEVKGQGDAGDDYNDPRTTATSPEQMETQMSEPVSTEGKGQGDAGDDYNIPRSTATSPEQMETQTSEPVSTEGKGQAVEASSSTTTAMVALGSTVGSLSILCFLGSLTHLIKQRKRKSPPSGPENHPDGC</sequence>
<evidence type="ECO:0000256" key="3">
    <source>
        <dbReference type="SAM" id="SignalP"/>
    </source>
</evidence>
<keyword evidence="2" id="KW-0472">Membrane</keyword>
<evidence type="ECO:0000256" key="1">
    <source>
        <dbReference type="SAM" id="MobiDB-lite"/>
    </source>
</evidence>
<reference evidence="6" key="1">
    <citation type="submission" date="2025-08" db="UniProtKB">
        <authorList>
            <consortium name="RefSeq"/>
        </authorList>
    </citation>
    <scope>IDENTIFICATION</scope>
    <source>
        <tissue evidence="6">White muscle</tissue>
    </source>
</reference>
<dbReference type="InterPro" id="IPR036179">
    <property type="entry name" value="Ig-like_dom_sf"/>
</dbReference>
<keyword evidence="5" id="KW-1185">Reference proteome</keyword>
<dbReference type="InterPro" id="IPR037413">
    <property type="entry name" value="MADCAM1"/>
</dbReference>
<feature type="compositionally biased region" description="Polar residues" evidence="1">
    <location>
        <begin position="346"/>
        <end position="364"/>
    </location>
</feature>
<dbReference type="GO" id="GO:0016020">
    <property type="term" value="C:membrane"/>
    <property type="evidence" value="ECO:0007669"/>
    <property type="project" value="InterPro"/>
</dbReference>
<name>A0A8U1BQW1_SALNM</name>
<dbReference type="SUPFAM" id="SSF48726">
    <property type="entry name" value="Immunoglobulin"/>
    <property type="match status" value="1"/>
</dbReference>
<feature type="compositionally biased region" description="Polar residues" evidence="1">
    <location>
        <begin position="276"/>
        <end position="294"/>
    </location>
</feature>